<dbReference type="RefSeq" id="WP_319955008.1">
    <property type="nucleotide sequence ID" value="NZ_JAXAVX010000008.1"/>
</dbReference>
<evidence type="ECO:0000256" key="4">
    <source>
        <dbReference type="ARBA" id="ARBA00022475"/>
    </source>
</evidence>
<evidence type="ECO:0000256" key="5">
    <source>
        <dbReference type="ARBA" id="ARBA00022500"/>
    </source>
</evidence>
<keyword evidence="7 10" id="KW-0283">Flagellar rotation</keyword>
<comment type="caution">
    <text evidence="11">The sequence shown here is derived from an EMBL/GenBank/DDBJ whole genome shotgun (WGS) entry which is preliminary data.</text>
</comment>
<dbReference type="PANTHER" id="PTHR35091">
    <property type="entry name" value="FLAGELLAR PROTEIN FLIL"/>
    <property type="match status" value="1"/>
</dbReference>
<dbReference type="InterPro" id="IPR005503">
    <property type="entry name" value="FliL"/>
</dbReference>
<keyword evidence="9 10" id="KW-0472">Membrane</keyword>
<keyword evidence="11" id="KW-0969">Cilium</keyword>
<dbReference type="PANTHER" id="PTHR35091:SF2">
    <property type="entry name" value="FLAGELLAR PROTEIN FLIL"/>
    <property type="match status" value="1"/>
</dbReference>
<comment type="similarity">
    <text evidence="3 10">Belongs to the FliL family.</text>
</comment>
<evidence type="ECO:0000256" key="1">
    <source>
        <dbReference type="ARBA" id="ARBA00002254"/>
    </source>
</evidence>
<evidence type="ECO:0000256" key="7">
    <source>
        <dbReference type="ARBA" id="ARBA00022779"/>
    </source>
</evidence>
<evidence type="ECO:0000256" key="8">
    <source>
        <dbReference type="ARBA" id="ARBA00022989"/>
    </source>
</evidence>
<keyword evidence="11" id="KW-0966">Cell projection</keyword>
<evidence type="ECO:0000313" key="12">
    <source>
        <dbReference type="Proteomes" id="UP001277761"/>
    </source>
</evidence>
<reference evidence="11 12" key="1">
    <citation type="submission" date="2023-11" db="EMBL/GenBank/DDBJ databases">
        <authorList>
            <person name="Xu M."/>
            <person name="Jiang T."/>
        </authorList>
    </citation>
    <scope>NUCLEOTIDE SEQUENCE [LARGE SCALE GENOMIC DNA]</scope>
    <source>
        <strain evidence="11 12">SD</strain>
    </source>
</reference>
<keyword evidence="11" id="KW-0282">Flagellum</keyword>
<accession>A0ABU4VPT9</accession>
<organism evidence="11 12">
    <name type="scientific">Patulibacter brassicae</name>
    <dbReference type="NCBI Taxonomy" id="1705717"/>
    <lineage>
        <taxon>Bacteria</taxon>
        <taxon>Bacillati</taxon>
        <taxon>Actinomycetota</taxon>
        <taxon>Thermoleophilia</taxon>
        <taxon>Solirubrobacterales</taxon>
        <taxon>Patulibacteraceae</taxon>
        <taxon>Patulibacter</taxon>
    </lineage>
</organism>
<keyword evidence="6" id="KW-0812">Transmembrane</keyword>
<evidence type="ECO:0000313" key="11">
    <source>
        <dbReference type="EMBL" id="MDX8152853.1"/>
    </source>
</evidence>
<name>A0ABU4VPT9_9ACTN</name>
<comment type="function">
    <text evidence="1 10">Controls the rotational direction of flagella during chemotaxis.</text>
</comment>
<evidence type="ECO:0000256" key="2">
    <source>
        <dbReference type="ARBA" id="ARBA00004162"/>
    </source>
</evidence>
<gene>
    <name evidence="11" type="ORF">SK069_14725</name>
</gene>
<keyword evidence="8" id="KW-1133">Transmembrane helix</keyword>
<keyword evidence="4 10" id="KW-1003">Cell membrane</keyword>
<evidence type="ECO:0000256" key="6">
    <source>
        <dbReference type="ARBA" id="ARBA00022692"/>
    </source>
</evidence>
<dbReference type="EMBL" id="JAXAVX010000008">
    <property type="protein sequence ID" value="MDX8152853.1"/>
    <property type="molecule type" value="Genomic_DNA"/>
</dbReference>
<keyword evidence="12" id="KW-1185">Reference proteome</keyword>
<evidence type="ECO:0000256" key="3">
    <source>
        <dbReference type="ARBA" id="ARBA00008281"/>
    </source>
</evidence>
<comment type="subcellular location">
    <subcellularLocation>
        <location evidence="2">Cell membrane</location>
        <topology evidence="2">Single-pass membrane protein</topology>
    </subcellularLocation>
</comment>
<sequence length="149" mass="15618">MDKKKLIVVAVALVAALGAYKFVLAKPAAAGPEPKIHGTVTVLPKEFLVNLADGRYAKVSVGLLTEADPLAEAGGGGHGGGSEPPEGYAGLHEEAVVRDLVNDVLSAQDAETLAAADGREKLKKLIKKRLNARTDLHVEDVFFPDVTVQ</sequence>
<keyword evidence="5 10" id="KW-0145">Chemotaxis</keyword>
<protein>
    <recommendedName>
        <fullName evidence="10">Flagellar protein FliL</fullName>
    </recommendedName>
</protein>
<evidence type="ECO:0000256" key="10">
    <source>
        <dbReference type="RuleBase" id="RU364125"/>
    </source>
</evidence>
<dbReference type="Proteomes" id="UP001277761">
    <property type="component" value="Unassembled WGS sequence"/>
</dbReference>
<proteinExistence type="inferred from homology"/>
<evidence type="ECO:0000256" key="9">
    <source>
        <dbReference type="ARBA" id="ARBA00023136"/>
    </source>
</evidence>
<dbReference type="Pfam" id="PF03748">
    <property type="entry name" value="FliL"/>
    <property type="match status" value="1"/>
</dbReference>